<name>A0A9W8XPG3_9PLEO</name>
<dbReference type="PANTHER" id="PTHR43791:SF20">
    <property type="entry name" value="TRANSPORTER, PUTATIVE (AFU_ORTHOLOGUE AFUA_3G14670)-RELATED"/>
    <property type="match status" value="1"/>
</dbReference>
<accession>A0A9W8XPG3</accession>
<keyword evidence="8" id="KW-1185">Reference proteome</keyword>
<evidence type="ECO:0000256" key="2">
    <source>
        <dbReference type="ARBA" id="ARBA00022448"/>
    </source>
</evidence>
<dbReference type="RefSeq" id="XP_056073541.1">
    <property type="nucleotide sequence ID" value="XM_056213233.1"/>
</dbReference>
<dbReference type="Proteomes" id="UP001140513">
    <property type="component" value="Unassembled WGS sequence"/>
</dbReference>
<evidence type="ECO:0000256" key="5">
    <source>
        <dbReference type="ARBA" id="ARBA00023136"/>
    </source>
</evidence>
<feature type="transmembrane region" description="Helical" evidence="6">
    <location>
        <begin position="119"/>
        <end position="138"/>
    </location>
</feature>
<comment type="subcellular location">
    <subcellularLocation>
        <location evidence="1">Membrane</location>
        <topology evidence="1">Multi-pass membrane protein</topology>
    </subcellularLocation>
</comment>
<evidence type="ECO:0000256" key="4">
    <source>
        <dbReference type="ARBA" id="ARBA00022989"/>
    </source>
</evidence>
<keyword evidence="3 6" id="KW-0812">Transmembrane</keyword>
<dbReference type="GO" id="GO:0016020">
    <property type="term" value="C:membrane"/>
    <property type="evidence" value="ECO:0007669"/>
    <property type="project" value="UniProtKB-SubCell"/>
</dbReference>
<keyword evidence="4 6" id="KW-1133">Transmembrane helix</keyword>
<dbReference type="InterPro" id="IPR036259">
    <property type="entry name" value="MFS_trans_sf"/>
</dbReference>
<keyword evidence="5 6" id="KW-0472">Membrane</keyword>
<gene>
    <name evidence="7" type="ORF">N0V89_004448</name>
</gene>
<evidence type="ECO:0000256" key="6">
    <source>
        <dbReference type="SAM" id="Phobius"/>
    </source>
</evidence>
<dbReference type="OrthoDB" id="2250022at2759"/>
<evidence type="ECO:0000313" key="8">
    <source>
        <dbReference type="Proteomes" id="UP001140513"/>
    </source>
</evidence>
<evidence type="ECO:0000313" key="7">
    <source>
        <dbReference type="EMBL" id="KAJ4356415.1"/>
    </source>
</evidence>
<evidence type="ECO:0000256" key="1">
    <source>
        <dbReference type="ARBA" id="ARBA00004141"/>
    </source>
</evidence>
<evidence type="ECO:0008006" key="9">
    <source>
        <dbReference type="Google" id="ProtNLM"/>
    </source>
</evidence>
<dbReference type="EMBL" id="JAPEUX010000003">
    <property type="protein sequence ID" value="KAJ4356415.1"/>
    <property type="molecule type" value="Genomic_DNA"/>
</dbReference>
<feature type="transmembrane region" description="Helical" evidence="6">
    <location>
        <begin position="150"/>
        <end position="172"/>
    </location>
</feature>
<reference evidence="7" key="1">
    <citation type="submission" date="2022-10" db="EMBL/GenBank/DDBJ databases">
        <title>Tapping the CABI collections for fungal endophytes: first genome assemblies for Collariella, Neodidymelliopsis, Ascochyta clinopodiicola, Didymella pomorum, Didymosphaeria variabile, Neocosmospora piperis and Neocucurbitaria cava.</title>
        <authorList>
            <person name="Hill R."/>
        </authorList>
    </citation>
    <scope>NUCLEOTIDE SEQUENCE</scope>
    <source>
        <strain evidence="7">IMI 356815</strain>
    </source>
</reference>
<organism evidence="7 8">
    <name type="scientific">Didymosphaeria variabile</name>
    <dbReference type="NCBI Taxonomy" id="1932322"/>
    <lineage>
        <taxon>Eukaryota</taxon>
        <taxon>Fungi</taxon>
        <taxon>Dikarya</taxon>
        <taxon>Ascomycota</taxon>
        <taxon>Pezizomycotina</taxon>
        <taxon>Dothideomycetes</taxon>
        <taxon>Pleosporomycetidae</taxon>
        <taxon>Pleosporales</taxon>
        <taxon>Massarineae</taxon>
        <taxon>Didymosphaeriaceae</taxon>
        <taxon>Didymosphaeria</taxon>
    </lineage>
</organism>
<evidence type="ECO:0000256" key="3">
    <source>
        <dbReference type="ARBA" id="ARBA00022692"/>
    </source>
</evidence>
<feature type="transmembrane region" description="Helical" evidence="6">
    <location>
        <begin position="184"/>
        <end position="205"/>
    </location>
</feature>
<dbReference type="SUPFAM" id="SSF103473">
    <property type="entry name" value="MFS general substrate transporter"/>
    <property type="match status" value="1"/>
</dbReference>
<dbReference type="Pfam" id="PF07690">
    <property type="entry name" value="MFS_1"/>
    <property type="match status" value="1"/>
</dbReference>
<proteinExistence type="predicted"/>
<keyword evidence="2" id="KW-0813">Transport</keyword>
<dbReference type="InterPro" id="IPR011701">
    <property type="entry name" value="MFS"/>
</dbReference>
<dbReference type="PANTHER" id="PTHR43791">
    <property type="entry name" value="PERMEASE-RELATED"/>
    <property type="match status" value="1"/>
</dbReference>
<feature type="transmembrane region" description="Helical" evidence="6">
    <location>
        <begin position="12"/>
        <end position="34"/>
    </location>
</feature>
<dbReference type="GO" id="GO:0022857">
    <property type="term" value="F:transmembrane transporter activity"/>
    <property type="evidence" value="ECO:0007669"/>
    <property type="project" value="InterPro"/>
</dbReference>
<protein>
    <recommendedName>
        <fullName evidence="9">MFS general substrate transporter</fullName>
    </recommendedName>
</protein>
<sequence length="243" mass="26379">MLMRNQADNTIRRWLFIIEGVITIGVAITAAFILPDYPATTTWLSDEEKAYAQWRLVDDIGESDEGGASSIKDGVILAFKDPRLYLFTLLQHISLLSQSFQYFFPTIVKTLGYGNIETLLITAPVWIGTFLVSLVVTYTAGKYNDRSIHIFCLMLISVVGNIIVVSSLNTVYPSTDGPRYLPGGSATAAVALSVAILALVVRLVLQRDNKKLAVRDVLDNEGSVGGSGGAALGGRALGFRYVL</sequence>
<dbReference type="AlphaFoldDB" id="A0A9W8XPG3"/>
<dbReference type="GeneID" id="80907978"/>
<dbReference type="Gene3D" id="1.20.1250.20">
    <property type="entry name" value="MFS general substrate transporter like domains"/>
    <property type="match status" value="1"/>
</dbReference>
<comment type="caution">
    <text evidence="7">The sequence shown here is derived from an EMBL/GenBank/DDBJ whole genome shotgun (WGS) entry which is preliminary data.</text>
</comment>